<dbReference type="Pfam" id="PF03747">
    <property type="entry name" value="ADP_ribosyl_GH"/>
    <property type="match status" value="1"/>
</dbReference>
<dbReference type="Gene3D" id="1.10.4080.10">
    <property type="entry name" value="ADP-ribosylation/Crystallin J1"/>
    <property type="match status" value="1"/>
</dbReference>
<keyword evidence="2" id="KW-0378">Hydrolase</keyword>
<feature type="binding site" evidence="1">
    <location>
        <position position="84"/>
    </location>
    <ligand>
        <name>Mg(2+)</name>
        <dbReference type="ChEBI" id="CHEBI:18420"/>
        <label>1</label>
    </ligand>
</feature>
<evidence type="ECO:0000256" key="1">
    <source>
        <dbReference type="PIRSR" id="PIRSR605502-1"/>
    </source>
</evidence>
<dbReference type="AlphaFoldDB" id="A0A2T2P1B0"/>
<feature type="binding site" evidence="1">
    <location>
        <position position="83"/>
    </location>
    <ligand>
        <name>Mg(2+)</name>
        <dbReference type="ChEBI" id="CHEBI:18420"/>
        <label>1</label>
    </ligand>
</feature>
<name>A0A2T2P1B0_CORCC</name>
<sequence length="454" mass="50349">MPPTPDLAFLDSHPLVRTNVTDKIHGCIIGSALGDTIGLYTEFLPKHACSSCYKTRKFSLVEPVTEMYPDSHRTRFEPCAWTDDTDQALLIILSYLYNHPSPTPLETLPKDFSARLQIWIEQGQLALGRPPCGIGALVGSVVTNSAFLSDPVGTATQRWVKTARHAAPNGSLMRTHPIGIIGIGLSEIETWRLAVAVGRTTHVDPRCVVACCISVGLVRGMLRGEVVSEVHVDEVVERAYEWVLCQPELMNPGLAAELTEWEVQRHLDRKEFERHVYAKSLEELKLDSQKEMGYVYKCLGSAVLTLRLCIRAAGNKPASKTLSKTVFENLMTDLIMEGGDSDTNGAAAGAMIGTYLGYANLPSHWALGLAHREWLMAKALRLTKAVGVIEDKIEQEKDEAPDGGKGLMTREQLERRDQEMLAHILKKRRERDEKAKNAKNKGIAGWFSKVRNIV</sequence>
<dbReference type="PANTHER" id="PTHR16222:SF28">
    <property type="entry name" value="ADP-RIBOSYLGLYCOHYDROLASE"/>
    <property type="match status" value="1"/>
</dbReference>
<evidence type="ECO:0000313" key="3">
    <source>
        <dbReference type="Proteomes" id="UP000240883"/>
    </source>
</evidence>
<evidence type="ECO:0000313" key="2">
    <source>
        <dbReference type="EMBL" id="PSN71451.1"/>
    </source>
</evidence>
<keyword evidence="1" id="KW-0460">Magnesium</keyword>
<proteinExistence type="predicted"/>
<keyword evidence="3" id="KW-1185">Reference proteome</keyword>
<dbReference type="Proteomes" id="UP000240883">
    <property type="component" value="Unassembled WGS sequence"/>
</dbReference>
<protein>
    <submittedName>
        <fullName evidence="2">ADP-ribosylglycohydrolase</fullName>
    </submittedName>
</protein>
<dbReference type="InterPro" id="IPR036705">
    <property type="entry name" value="Ribosyl_crysJ1_sf"/>
</dbReference>
<accession>A0A2T2P1B0</accession>
<feature type="binding site" evidence="1">
    <location>
        <position position="342"/>
    </location>
    <ligand>
        <name>Mg(2+)</name>
        <dbReference type="ChEBI" id="CHEBI:18420"/>
        <label>1</label>
    </ligand>
</feature>
<dbReference type="InterPro" id="IPR005502">
    <property type="entry name" value="Ribosyl_crysJ1"/>
</dbReference>
<dbReference type="SUPFAM" id="SSF101478">
    <property type="entry name" value="ADP-ribosylglycohydrolase"/>
    <property type="match status" value="1"/>
</dbReference>
<dbReference type="GO" id="GO:0016787">
    <property type="term" value="F:hydrolase activity"/>
    <property type="evidence" value="ECO:0007669"/>
    <property type="project" value="UniProtKB-KW"/>
</dbReference>
<dbReference type="STRING" id="1448308.A0A2T2P1B0"/>
<dbReference type="OrthoDB" id="2021138at2759"/>
<dbReference type="PANTHER" id="PTHR16222">
    <property type="entry name" value="ADP-RIBOSYLGLYCOHYDROLASE"/>
    <property type="match status" value="1"/>
</dbReference>
<feature type="binding site" evidence="1">
    <location>
        <position position="82"/>
    </location>
    <ligand>
        <name>Mg(2+)</name>
        <dbReference type="ChEBI" id="CHEBI:18420"/>
        <label>1</label>
    </ligand>
</feature>
<comment type="cofactor">
    <cofactor evidence="1">
        <name>Mg(2+)</name>
        <dbReference type="ChEBI" id="CHEBI:18420"/>
    </cofactor>
    <text evidence="1">Binds 2 magnesium ions per subunit.</text>
</comment>
<dbReference type="GO" id="GO:0046872">
    <property type="term" value="F:metal ion binding"/>
    <property type="evidence" value="ECO:0007669"/>
    <property type="project" value="UniProtKB-KW"/>
</dbReference>
<reference evidence="2 3" key="1">
    <citation type="journal article" date="2018" name="Front. Microbiol.">
        <title>Genome-Wide Analysis of Corynespora cassiicola Leaf Fall Disease Putative Effectors.</title>
        <authorList>
            <person name="Lopez D."/>
            <person name="Ribeiro S."/>
            <person name="Label P."/>
            <person name="Fumanal B."/>
            <person name="Venisse J.S."/>
            <person name="Kohler A."/>
            <person name="de Oliveira R.R."/>
            <person name="Labutti K."/>
            <person name="Lipzen A."/>
            <person name="Lail K."/>
            <person name="Bauer D."/>
            <person name="Ohm R.A."/>
            <person name="Barry K.W."/>
            <person name="Spatafora J."/>
            <person name="Grigoriev I.V."/>
            <person name="Martin F.M."/>
            <person name="Pujade-Renaud V."/>
        </authorList>
    </citation>
    <scope>NUCLEOTIDE SEQUENCE [LARGE SCALE GENOMIC DNA]</scope>
    <source>
        <strain evidence="2 3">Philippines</strain>
    </source>
</reference>
<keyword evidence="1" id="KW-0479">Metal-binding</keyword>
<feature type="binding site" evidence="1">
    <location>
        <position position="343"/>
    </location>
    <ligand>
        <name>Mg(2+)</name>
        <dbReference type="ChEBI" id="CHEBI:18420"/>
        <label>1</label>
    </ligand>
</feature>
<dbReference type="EMBL" id="KZ678131">
    <property type="protein sequence ID" value="PSN71451.1"/>
    <property type="molecule type" value="Genomic_DNA"/>
</dbReference>
<organism evidence="2 3">
    <name type="scientific">Corynespora cassiicola Philippines</name>
    <dbReference type="NCBI Taxonomy" id="1448308"/>
    <lineage>
        <taxon>Eukaryota</taxon>
        <taxon>Fungi</taxon>
        <taxon>Dikarya</taxon>
        <taxon>Ascomycota</taxon>
        <taxon>Pezizomycotina</taxon>
        <taxon>Dothideomycetes</taxon>
        <taxon>Pleosporomycetidae</taxon>
        <taxon>Pleosporales</taxon>
        <taxon>Corynesporascaceae</taxon>
        <taxon>Corynespora</taxon>
    </lineage>
</organism>
<gene>
    <name evidence="2" type="ORF">BS50DRAFT_486270</name>
</gene>
<feature type="binding site" evidence="1">
    <location>
        <position position="340"/>
    </location>
    <ligand>
        <name>Mg(2+)</name>
        <dbReference type="ChEBI" id="CHEBI:18420"/>
        <label>1</label>
    </ligand>
</feature>
<dbReference type="InterPro" id="IPR050792">
    <property type="entry name" value="ADP-ribosylglycohydrolase"/>
</dbReference>